<comment type="caution">
    <text evidence="2">The sequence shown here is derived from an EMBL/GenBank/DDBJ whole genome shotgun (WGS) entry which is preliminary data.</text>
</comment>
<name>A0A812BWR8_ACAPH</name>
<evidence type="ECO:0000256" key="1">
    <source>
        <dbReference type="SAM" id="Phobius"/>
    </source>
</evidence>
<proteinExistence type="predicted"/>
<dbReference type="InterPro" id="IPR027417">
    <property type="entry name" value="P-loop_NTPase"/>
</dbReference>
<accession>A0A812BWR8</accession>
<dbReference type="Pfam" id="PF00071">
    <property type="entry name" value="Ras"/>
    <property type="match status" value="1"/>
</dbReference>
<dbReference type="Gene3D" id="3.40.50.300">
    <property type="entry name" value="P-loop containing nucleotide triphosphate hydrolases"/>
    <property type="match status" value="1"/>
</dbReference>
<keyword evidence="1" id="KW-1133">Transmembrane helix</keyword>
<feature type="transmembrane region" description="Helical" evidence="1">
    <location>
        <begin position="48"/>
        <end position="74"/>
    </location>
</feature>
<dbReference type="Proteomes" id="UP000597762">
    <property type="component" value="Unassembled WGS sequence"/>
</dbReference>
<keyword evidence="3" id="KW-1185">Reference proteome</keyword>
<dbReference type="PANTHER" id="PTHR44592:SF3">
    <property type="entry name" value="SECRETED PROTEIN"/>
    <property type="match status" value="1"/>
</dbReference>
<feature type="transmembrane region" description="Helical" evidence="1">
    <location>
        <begin position="12"/>
        <end position="42"/>
    </location>
</feature>
<dbReference type="AlphaFoldDB" id="A0A812BWR8"/>
<dbReference type="InterPro" id="IPR001806">
    <property type="entry name" value="Small_GTPase"/>
</dbReference>
<dbReference type="OrthoDB" id="5914890at2759"/>
<dbReference type="GO" id="GO:0003924">
    <property type="term" value="F:GTPase activity"/>
    <property type="evidence" value="ECO:0007669"/>
    <property type="project" value="InterPro"/>
</dbReference>
<reference evidence="2" key="1">
    <citation type="submission" date="2021-01" db="EMBL/GenBank/DDBJ databases">
        <authorList>
            <person name="Li R."/>
            <person name="Bekaert M."/>
        </authorList>
    </citation>
    <scope>NUCLEOTIDE SEQUENCE</scope>
    <source>
        <strain evidence="2">Farmed</strain>
    </source>
</reference>
<organism evidence="2 3">
    <name type="scientific">Acanthosepion pharaonis</name>
    <name type="common">Pharaoh cuttlefish</name>
    <name type="synonym">Sepia pharaonis</name>
    <dbReference type="NCBI Taxonomy" id="158019"/>
    <lineage>
        <taxon>Eukaryota</taxon>
        <taxon>Metazoa</taxon>
        <taxon>Spiralia</taxon>
        <taxon>Lophotrochozoa</taxon>
        <taxon>Mollusca</taxon>
        <taxon>Cephalopoda</taxon>
        <taxon>Coleoidea</taxon>
        <taxon>Decapodiformes</taxon>
        <taxon>Sepiida</taxon>
        <taxon>Sepiina</taxon>
        <taxon>Sepiidae</taxon>
        <taxon>Acanthosepion</taxon>
    </lineage>
</organism>
<dbReference type="GO" id="GO:0005525">
    <property type="term" value="F:GTP binding"/>
    <property type="evidence" value="ECO:0007669"/>
    <property type="project" value="InterPro"/>
</dbReference>
<protein>
    <submittedName>
        <fullName evidence="2">RABL3</fullName>
    </submittedName>
</protein>
<dbReference type="PANTHER" id="PTHR44592">
    <property type="entry name" value="NUDIX HYDROLASE DOMAIN-CONTAINING PROTEIN"/>
    <property type="match status" value="1"/>
</dbReference>
<keyword evidence="1" id="KW-0472">Membrane</keyword>
<evidence type="ECO:0000313" key="2">
    <source>
        <dbReference type="EMBL" id="CAE1247085.1"/>
    </source>
</evidence>
<keyword evidence="1" id="KW-0812">Transmembrane</keyword>
<sequence>MYKKLTVNNSLSFFLFFSLSFFSFFLSFSLSFFFSLFLFLSLSFSLSFFFSLFLFLSLSFSLSFFFSLFLFLLFCTKLHEYKAGTASERTYFVELWEVGGTNIHANSRYIFYNTVHGIILVHDLTNKKSHQNLRKWLCEALNKGCSKDTPENDFSSEMFAGWQIPILVIGTKVDLAKSLRDNILCRKSTVAEECGAAEMNIDCKQKKYLAPGSTNAVIMSKFFDKVIERRFYSKDYSGQIHLTSIFDTERELPEMSRVQPFPVQM</sequence>
<dbReference type="EMBL" id="CAHIKZ030000965">
    <property type="protein sequence ID" value="CAE1247085.1"/>
    <property type="molecule type" value="Genomic_DNA"/>
</dbReference>
<dbReference type="SUPFAM" id="SSF52540">
    <property type="entry name" value="P-loop containing nucleoside triphosphate hydrolases"/>
    <property type="match status" value="1"/>
</dbReference>
<evidence type="ECO:0000313" key="3">
    <source>
        <dbReference type="Proteomes" id="UP000597762"/>
    </source>
</evidence>
<gene>
    <name evidence="2" type="ORF">SPHA_25470</name>
</gene>